<protein>
    <submittedName>
        <fullName evidence="1">Uncharacterized protein</fullName>
    </submittedName>
</protein>
<organism evidence="1 2">
    <name type="scientific">Corchorus olitorius</name>
    <dbReference type="NCBI Taxonomy" id="93759"/>
    <lineage>
        <taxon>Eukaryota</taxon>
        <taxon>Viridiplantae</taxon>
        <taxon>Streptophyta</taxon>
        <taxon>Embryophyta</taxon>
        <taxon>Tracheophyta</taxon>
        <taxon>Spermatophyta</taxon>
        <taxon>Magnoliopsida</taxon>
        <taxon>eudicotyledons</taxon>
        <taxon>Gunneridae</taxon>
        <taxon>Pentapetalae</taxon>
        <taxon>rosids</taxon>
        <taxon>malvids</taxon>
        <taxon>Malvales</taxon>
        <taxon>Malvaceae</taxon>
        <taxon>Grewioideae</taxon>
        <taxon>Apeibeae</taxon>
        <taxon>Corchorus</taxon>
    </lineage>
</organism>
<gene>
    <name evidence="1" type="ORF">COLO4_13214</name>
</gene>
<reference evidence="2" key="1">
    <citation type="submission" date="2013-09" db="EMBL/GenBank/DDBJ databases">
        <title>Corchorus olitorius genome sequencing.</title>
        <authorList>
            <person name="Alam M."/>
            <person name="Haque M.S."/>
            <person name="Islam M.S."/>
            <person name="Emdad E.M."/>
            <person name="Islam M.M."/>
            <person name="Ahmed B."/>
            <person name="Halim A."/>
            <person name="Hossen Q.M.M."/>
            <person name="Hossain M.Z."/>
            <person name="Ahmed R."/>
            <person name="Khan M.M."/>
            <person name="Islam R."/>
            <person name="Rashid M.M."/>
            <person name="Khan S.A."/>
            <person name="Rahman M.S."/>
            <person name="Alam M."/>
            <person name="Yahiya A.S."/>
            <person name="Khan M.S."/>
            <person name="Azam M.S."/>
            <person name="Haque T."/>
            <person name="Lashkar M.Z.H."/>
            <person name="Akhand A.I."/>
            <person name="Morshed G."/>
            <person name="Roy S."/>
            <person name="Uddin K.S."/>
            <person name="Rabeya T."/>
            <person name="Hossain A.S."/>
            <person name="Chowdhury A."/>
            <person name="Snigdha A.R."/>
            <person name="Mortoza M.S."/>
            <person name="Matin S.A."/>
            <person name="Hoque S.M.E."/>
            <person name="Islam M.K."/>
            <person name="Roy D.K."/>
            <person name="Haider R."/>
            <person name="Moosa M.M."/>
            <person name="Elias S.M."/>
            <person name="Hasan A.M."/>
            <person name="Jahan S."/>
            <person name="Shafiuddin M."/>
            <person name="Mahmood N."/>
            <person name="Shommy N.S."/>
        </authorList>
    </citation>
    <scope>NUCLEOTIDE SEQUENCE [LARGE SCALE GENOMIC DNA]</scope>
    <source>
        <strain evidence="2">cv. O-4</strain>
    </source>
</reference>
<evidence type="ECO:0000313" key="2">
    <source>
        <dbReference type="Proteomes" id="UP000187203"/>
    </source>
</evidence>
<sequence length="135" mass="15488">MASNRAGFSSSTLYNLATIDSHLQCVVAKKMRESFVSVFGREMLSRRWCLEGVGRVVKSVKEMERDVPLLKSERLEIRGSQFTEPVEIGLGENCGGLDELARRNLFRQHLNFKAIHISFPRAWPQFMIKRMLSRA</sequence>
<dbReference type="AlphaFoldDB" id="A0A1R3JXQ1"/>
<keyword evidence="2" id="KW-1185">Reference proteome</keyword>
<comment type="caution">
    <text evidence="1">The sequence shown here is derived from an EMBL/GenBank/DDBJ whole genome shotgun (WGS) entry which is preliminary data.</text>
</comment>
<name>A0A1R3JXQ1_9ROSI</name>
<dbReference type="EMBL" id="AWUE01015109">
    <property type="protein sequence ID" value="OMO99571.1"/>
    <property type="molecule type" value="Genomic_DNA"/>
</dbReference>
<dbReference type="Proteomes" id="UP000187203">
    <property type="component" value="Unassembled WGS sequence"/>
</dbReference>
<accession>A0A1R3JXQ1</accession>
<evidence type="ECO:0000313" key="1">
    <source>
        <dbReference type="EMBL" id="OMO99571.1"/>
    </source>
</evidence>
<proteinExistence type="predicted"/>